<dbReference type="InterPro" id="IPR000182">
    <property type="entry name" value="GNAT_dom"/>
</dbReference>
<gene>
    <name evidence="4" type="primary">yjaB</name>
    <name evidence="4" type="ORF">AGR3A_Lc130431</name>
</gene>
<dbReference type="PANTHER" id="PTHR43800:SF1">
    <property type="entry name" value="PEPTIDYL-LYSINE N-ACETYLTRANSFERASE YJAB"/>
    <property type="match status" value="1"/>
</dbReference>
<dbReference type="Pfam" id="PF13508">
    <property type="entry name" value="Acetyltransf_7"/>
    <property type="match status" value="1"/>
</dbReference>
<organism evidence="4 5">
    <name type="scientific">Agrobacterium tomkonis CFBP 6623</name>
    <dbReference type="NCBI Taxonomy" id="1183432"/>
    <lineage>
        <taxon>Bacteria</taxon>
        <taxon>Pseudomonadati</taxon>
        <taxon>Pseudomonadota</taxon>
        <taxon>Alphaproteobacteria</taxon>
        <taxon>Hyphomicrobiales</taxon>
        <taxon>Rhizobiaceae</taxon>
        <taxon>Rhizobium/Agrobacterium group</taxon>
        <taxon>Agrobacterium</taxon>
        <taxon>Agrobacterium tumefaciens complex</taxon>
    </lineage>
</organism>
<keyword evidence="5" id="KW-1185">Reference proteome</keyword>
<dbReference type="RefSeq" id="WP_046801628.1">
    <property type="nucleotide sequence ID" value="NZ_LT009724.1"/>
</dbReference>
<dbReference type="Gene3D" id="3.40.630.30">
    <property type="match status" value="1"/>
</dbReference>
<evidence type="ECO:0000313" key="5">
    <source>
        <dbReference type="Proteomes" id="UP000191988"/>
    </source>
</evidence>
<dbReference type="EC" id="2.3.1.-" evidence="4"/>
<keyword evidence="1 4" id="KW-0808">Transferase</keyword>
<dbReference type="SUPFAM" id="SSF55729">
    <property type="entry name" value="Acyl-CoA N-acyltransferases (Nat)"/>
    <property type="match status" value="1"/>
</dbReference>
<feature type="domain" description="N-acetyltransferase" evidence="3">
    <location>
        <begin position="2"/>
        <end position="148"/>
    </location>
</feature>
<dbReference type="EMBL" id="FBWK01000049">
    <property type="protein sequence ID" value="CUX52183.1"/>
    <property type="molecule type" value="Genomic_DNA"/>
</dbReference>
<dbReference type="Proteomes" id="UP000191988">
    <property type="component" value="Unassembled WGS sequence"/>
</dbReference>
<accession>A0A1S7RGF6</accession>
<name>A0A1S7RGF6_9HYPH</name>
<evidence type="ECO:0000259" key="3">
    <source>
        <dbReference type="PROSITE" id="PS51186"/>
    </source>
</evidence>
<dbReference type="PROSITE" id="PS51186">
    <property type="entry name" value="GNAT"/>
    <property type="match status" value="1"/>
</dbReference>
<dbReference type="CDD" id="cd04301">
    <property type="entry name" value="NAT_SF"/>
    <property type="match status" value="1"/>
</dbReference>
<evidence type="ECO:0000256" key="1">
    <source>
        <dbReference type="ARBA" id="ARBA00022679"/>
    </source>
</evidence>
<dbReference type="PANTHER" id="PTHR43800">
    <property type="entry name" value="PEPTIDYL-LYSINE N-ACETYLTRANSFERASE YJAB"/>
    <property type="match status" value="1"/>
</dbReference>
<evidence type="ECO:0000313" key="4">
    <source>
        <dbReference type="EMBL" id="CUX52183.1"/>
    </source>
</evidence>
<reference evidence="5" key="1">
    <citation type="submission" date="2016-01" db="EMBL/GenBank/DDBJ databases">
        <authorList>
            <person name="Regsiter A."/>
            <person name="william w."/>
        </authorList>
    </citation>
    <scope>NUCLEOTIDE SEQUENCE [LARGE SCALE GENOMIC DNA]</scope>
    <source>
        <strain evidence="5">CFBP 6623</strain>
    </source>
</reference>
<dbReference type="AlphaFoldDB" id="A0A1S7RGF6"/>
<dbReference type="STRING" id="1183432.AGR3A_Lc130431"/>
<keyword evidence="2 4" id="KW-0012">Acyltransferase</keyword>
<dbReference type="GO" id="GO:0016747">
    <property type="term" value="F:acyltransferase activity, transferring groups other than amino-acyl groups"/>
    <property type="evidence" value="ECO:0007669"/>
    <property type="project" value="InterPro"/>
</dbReference>
<dbReference type="InterPro" id="IPR016181">
    <property type="entry name" value="Acyl_CoA_acyltransferase"/>
</dbReference>
<dbReference type="NCBIfam" id="NF007807">
    <property type="entry name" value="PRK10514.1"/>
    <property type="match status" value="1"/>
</dbReference>
<protein>
    <submittedName>
        <fullName evidence="4">Uncharacterized N-acetyltransferase YjaB</fullName>
        <ecNumber evidence="4">2.3.1.-</ecNumber>
    </submittedName>
</protein>
<proteinExistence type="predicted"/>
<sequence length="148" mass="16394">MITLRPSTNRDTIRILDIWSRAVDATHGFLLPTDRAAIGEEVEAFLPQMPLMLAVDVSDDPLGFMFLHEGHMEALFIDPDHHGKGIGKALVQAAIATHPGLTTDVNEQNIEAMGFYCKLGFEPTGRSDLDGQGRPYPLVHLRFRATEK</sequence>
<evidence type="ECO:0000256" key="2">
    <source>
        <dbReference type="ARBA" id="ARBA00023315"/>
    </source>
</evidence>